<gene>
    <name evidence="1" type="ORF">DPMN_133735</name>
</gene>
<dbReference type="EMBL" id="JAIWYP010000006">
    <property type="protein sequence ID" value="KAH3805432.1"/>
    <property type="molecule type" value="Genomic_DNA"/>
</dbReference>
<comment type="caution">
    <text evidence="1">The sequence shown here is derived from an EMBL/GenBank/DDBJ whole genome shotgun (WGS) entry which is preliminary data.</text>
</comment>
<reference evidence="1" key="2">
    <citation type="submission" date="2020-11" db="EMBL/GenBank/DDBJ databases">
        <authorList>
            <person name="McCartney M.A."/>
            <person name="Auch B."/>
            <person name="Kono T."/>
            <person name="Mallez S."/>
            <person name="Becker A."/>
            <person name="Gohl D.M."/>
            <person name="Silverstein K.A.T."/>
            <person name="Koren S."/>
            <person name="Bechman K.B."/>
            <person name="Herman A."/>
            <person name="Abrahante J.E."/>
            <person name="Garbe J."/>
        </authorList>
    </citation>
    <scope>NUCLEOTIDE SEQUENCE</scope>
    <source>
        <strain evidence="1">Duluth1</strain>
        <tissue evidence="1">Whole animal</tissue>
    </source>
</reference>
<accession>A0A9D4JF42</accession>
<evidence type="ECO:0000313" key="2">
    <source>
        <dbReference type="Proteomes" id="UP000828390"/>
    </source>
</evidence>
<reference evidence="1" key="1">
    <citation type="journal article" date="2019" name="bioRxiv">
        <title>The Genome of the Zebra Mussel, Dreissena polymorpha: A Resource for Invasive Species Research.</title>
        <authorList>
            <person name="McCartney M.A."/>
            <person name="Auch B."/>
            <person name="Kono T."/>
            <person name="Mallez S."/>
            <person name="Zhang Y."/>
            <person name="Obille A."/>
            <person name="Becker A."/>
            <person name="Abrahante J.E."/>
            <person name="Garbe J."/>
            <person name="Badalamenti J.P."/>
            <person name="Herman A."/>
            <person name="Mangelson H."/>
            <person name="Liachko I."/>
            <person name="Sullivan S."/>
            <person name="Sone E.D."/>
            <person name="Koren S."/>
            <person name="Silverstein K.A.T."/>
            <person name="Beckman K.B."/>
            <person name="Gohl D.M."/>
        </authorList>
    </citation>
    <scope>NUCLEOTIDE SEQUENCE</scope>
    <source>
        <strain evidence="1">Duluth1</strain>
        <tissue evidence="1">Whole animal</tissue>
    </source>
</reference>
<protein>
    <submittedName>
        <fullName evidence="1">Uncharacterized protein</fullName>
    </submittedName>
</protein>
<name>A0A9D4JF42_DREPO</name>
<evidence type="ECO:0000313" key="1">
    <source>
        <dbReference type="EMBL" id="KAH3805432.1"/>
    </source>
</evidence>
<dbReference type="AlphaFoldDB" id="A0A9D4JF42"/>
<dbReference type="Proteomes" id="UP000828390">
    <property type="component" value="Unassembled WGS sequence"/>
</dbReference>
<keyword evidence="2" id="KW-1185">Reference proteome</keyword>
<proteinExistence type="predicted"/>
<organism evidence="1 2">
    <name type="scientific">Dreissena polymorpha</name>
    <name type="common">Zebra mussel</name>
    <name type="synonym">Mytilus polymorpha</name>
    <dbReference type="NCBI Taxonomy" id="45954"/>
    <lineage>
        <taxon>Eukaryota</taxon>
        <taxon>Metazoa</taxon>
        <taxon>Spiralia</taxon>
        <taxon>Lophotrochozoa</taxon>
        <taxon>Mollusca</taxon>
        <taxon>Bivalvia</taxon>
        <taxon>Autobranchia</taxon>
        <taxon>Heteroconchia</taxon>
        <taxon>Euheterodonta</taxon>
        <taxon>Imparidentia</taxon>
        <taxon>Neoheterodontei</taxon>
        <taxon>Myida</taxon>
        <taxon>Dreissenoidea</taxon>
        <taxon>Dreissenidae</taxon>
        <taxon>Dreissena</taxon>
    </lineage>
</organism>
<sequence length="55" mass="6322">MDDHVWTIAISWMTMSGPLPYHGLPCLDHCHIMDDHVWTIAISWMTMLGSLPYHG</sequence>